<dbReference type="RefSeq" id="WP_184333131.1">
    <property type="nucleotide sequence ID" value="NZ_JACHHZ010000003.1"/>
</dbReference>
<dbReference type="PANTHER" id="PTHR33840:SF1">
    <property type="entry name" value="TLE1 PHOSPHOLIPASE DOMAIN-CONTAINING PROTEIN"/>
    <property type="match status" value="1"/>
</dbReference>
<accession>A0A841HM23</accession>
<reference evidence="3 4" key="1">
    <citation type="submission" date="2020-08" db="EMBL/GenBank/DDBJ databases">
        <title>Genomic Encyclopedia of Type Strains, Phase IV (KMG-IV): sequencing the most valuable type-strain genomes for metagenomic binning, comparative biology and taxonomic classification.</title>
        <authorList>
            <person name="Goeker M."/>
        </authorList>
    </citation>
    <scope>NUCLEOTIDE SEQUENCE [LARGE SCALE GENOMIC DNA]</scope>
    <source>
        <strain evidence="3 4">DSM 26723</strain>
    </source>
</reference>
<dbReference type="Proteomes" id="UP000588068">
    <property type="component" value="Unassembled WGS sequence"/>
</dbReference>
<sequence>MGKNIIICSDGTGNTAIKGRGTNVFKMFECIDVNSHRFHPERSPQVAIYDDGVGTESMKLLQILGGAAGYGLSRNVRQLYKELCRIYDPGDRIFLFGFSRGAFTVRSLSGFIGTCGIIDVARLAGSEDLDDLVKEAYQVYRGCYRTWLMKKIIGPGDREATTRFRERHCHGGERIHFVGVWDTVDAVGLPLHISNLINTLVYQFKFPDLVLSKSVDRAIHALAIDDERQSFHPLIWDERQPPQPGQSIEQVWFAGVHSNVGGGYPKQGMSLVALDWIMHEAEQSGLRFVPAERQHYREHANVDDKLYDPRAGLGTFYRWLPRDIAQMCKSSGVQPKLHLSVLERIAHGTDDYRPGNLPANSQVVITPSGDPTKDAAARERAEAAQQVLQGSHPKISSLLEAVGTRIVVGRFSYRVFALTIAAVLLLGAGAPAGATGSAASFFTSLGLLLFELVTSPIDTLLNLFWHGPNSLLMMSVLVVGLLVAWLLSSWSTRGMERAFAEFWFTQQQKLRAGLKRARARSSEIQDWRNPQEKSA</sequence>
<keyword evidence="1" id="KW-0812">Transmembrane</keyword>
<proteinExistence type="predicted"/>
<feature type="transmembrane region" description="Helical" evidence="1">
    <location>
        <begin position="415"/>
        <end position="443"/>
    </location>
</feature>
<keyword evidence="1" id="KW-0472">Membrane</keyword>
<keyword evidence="4" id="KW-1185">Reference proteome</keyword>
<gene>
    <name evidence="3" type="ORF">HNQ60_003018</name>
</gene>
<dbReference type="EMBL" id="JACHHZ010000003">
    <property type="protein sequence ID" value="MBB6094137.1"/>
    <property type="molecule type" value="Genomic_DNA"/>
</dbReference>
<dbReference type="InterPro" id="IPR018712">
    <property type="entry name" value="Tle1-like_cat"/>
</dbReference>
<dbReference type="AlphaFoldDB" id="A0A841HM23"/>
<organism evidence="3 4">
    <name type="scientific">Povalibacter uvarum</name>
    <dbReference type="NCBI Taxonomy" id="732238"/>
    <lineage>
        <taxon>Bacteria</taxon>
        <taxon>Pseudomonadati</taxon>
        <taxon>Pseudomonadota</taxon>
        <taxon>Gammaproteobacteria</taxon>
        <taxon>Steroidobacterales</taxon>
        <taxon>Steroidobacteraceae</taxon>
        <taxon>Povalibacter</taxon>
    </lineage>
</organism>
<evidence type="ECO:0000313" key="3">
    <source>
        <dbReference type="EMBL" id="MBB6094137.1"/>
    </source>
</evidence>
<dbReference type="PANTHER" id="PTHR33840">
    <property type="match status" value="1"/>
</dbReference>
<evidence type="ECO:0000259" key="2">
    <source>
        <dbReference type="Pfam" id="PF09994"/>
    </source>
</evidence>
<dbReference type="Pfam" id="PF09994">
    <property type="entry name" value="T6SS_Tle1-like_cat"/>
    <property type="match status" value="1"/>
</dbReference>
<evidence type="ECO:0000256" key="1">
    <source>
        <dbReference type="SAM" id="Phobius"/>
    </source>
</evidence>
<comment type="caution">
    <text evidence="3">The sequence shown here is derived from an EMBL/GenBank/DDBJ whole genome shotgun (WGS) entry which is preliminary data.</text>
</comment>
<feature type="domain" description="T6SS Phospholipase effector Tle1-like catalytic" evidence="2">
    <location>
        <begin position="3"/>
        <end position="280"/>
    </location>
</feature>
<keyword evidence="1" id="KW-1133">Transmembrane helix</keyword>
<protein>
    <submittedName>
        <fullName evidence="3">Uncharacterized protein (DUF2235 family)</fullName>
    </submittedName>
</protein>
<name>A0A841HM23_9GAMM</name>
<feature type="transmembrane region" description="Helical" evidence="1">
    <location>
        <begin position="463"/>
        <end position="487"/>
    </location>
</feature>
<evidence type="ECO:0000313" key="4">
    <source>
        <dbReference type="Proteomes" id="UP000588068"/>
    </source>
</evidence>